<gene>
    <name evidence="1" type="ordered locus">Saut_0189</name>
</gene>
<dbReference type="AlphaFoldDB" id="E0UTK7"/>
<protein>
    <submittedName>
        <fullName evidence="1">Uncharacterized protein</fullName>
    </submittedName>
</protein>
<dbReference type="HOGENOM" id="CLU_2541323_0_0_7"/>
<dbReference type="KEGG" id="sua:Saut_0189"/>
<dbReference type="RefSeq" id="WP_013325994.1">
    <property type="nucleotide sequence ID" value="NC_014506.1"/>
</dbReference>
<proteinExistence type="predicted"/>
<sequence>MQNAIIVDSNILNEILLVQRKIEKKLNENTLNENTPNDELVTVKQAHIITKISEQKIRQMMIDGELETNDKYGTAKRIYRRSL</sequence>
<accession>E0UTK7</accession>
<dbReference type="STRING" id="563040.Saut_0189"/>
<evidence type="ECO:0000313" key="1">
    <source>
        <dbReference type="EMBL" id="ADN08238.1"/>
    </source>
</evidence>
<dbReference type="EMBL" id="CP002205">
    <property type="protein sequence ID" value="ADN08238.1"/>
    <property type="molecule type" value="Genomic_DNA"/>
</dbReference>
<reference evidence="2" key="1">
    <citation type="journal article" date="2010" name="Stand. Genomic Sci.">
        <title>Complete genome sequence of Sulfurimonas autotrophica type strain (OK10).</title>
        <authorList>
            <person name="Sikorski J."/>
            <person name="Munk C."/>
            <person name="Lapidus A."/>
            <person name="Djao O."/>
            <person name="Lucas S."/>
            <person name="Glavina Del Rio T."/>
            <person name="Nolan M."/>
            <person name="Tice H."/>
            <person name="Han C."/>
            <person name="Cheng J."/>
            <person name="Tapia R."/>
            <person name="Goodwin L."/>
            <person name="Pitluck S."/>
            <person name="Liolios K."/>
            <person name="Ivanova N."/>
            <person name="Mavromatis K."/>
            <person name="Mikhailova N."/>
            <person name="Pati A."/>
            <person name="Sims D."/>
            <person name="Meincke L."/>
            <person name="Brettin T."/>
            <person name="Detter J."/>
            <person name="Chen A."/>
            <person name="Palaniappan K."/>
            <person name="Land M."/>
            <person name="Hauser L."/>
            <person name="Chang Y."/>
            <person name="Jeffries C."/>
            <person name="Rohde M."/>
            <person name="Lang E."/>
            <person name="Spring S."/>
            <person name="Goker M."/>
            <person name="Woyke T."/>
            <person name="Bristow J."/>
            <person name="Eisen J."/>
            <person name="Markowitz V."/>
            <person name="Hugenholtz P."/>
            <person name="Kyrpides N."/>
            <person name="Klenk H."/>
        </authorList>
    </citation>
    <scope>NUCLEOTIDE SEQUENCE [LARGE SCALE GENOMIC DNA]</scope>
    <source>
        <strain evidence="2">ATCC BAA-671 / DSM 16294 / JCM 11897 / OK10</strain>
    </source>
</reference>
<dbReference type="Proteomes" id="UP000007803">
    <property type="component" value="Chromosome"/>
</dbReference>
<keyword evidence="2" id="KW-1185">Reference proteome</keyword>
<organism evidence="1 2">
    <name type="scientific">Sulfurimonas autotrophica (strain ATCC BAA-671 / DSM 16294 / JCM 11897 / OK10)</name>
    <dbReference type="NCBI Taxonomy" id="563040"/>
    <lineage>
        <taxon>Bacteria</taxon>
        <taxon>Pseudomonadati</taxon>
        <taxon>Campylobacterota</taxon>
        <taxon>Epsilonproteobacteria</taxon>
        <taxon>Campylobacterales</taxon>
        <taxon>Sulfurimonadaceae</taxon>
        <taxon>Sulfurimonas</taxon>
    </lineage>
</organism>
<evidence type="ECO:0000313" key="2">
    <source>
        <dbReference type="Proteomes" id="UP000007803"/>
    </source>
</evidence>
<name>E0UTK7_SULAO</name>